<dbReference type="EMBL" id="LR796191">
    <property type="protein sequence ID" value="CAB4126173.1"/>
    <property type="molecule type" value="Genomic_DNA"/>
</dbReference>
<accession>A0A6J5KZ26</accession>
<reference evidence="1" key="1">
    <citation type="submission" date="2020-04" db="EMBL/GenBank/DDBJ databases">
        <authorList>
            <person name="Chiriac C."/>
            <person name="Salcher M."/>
            <person name="Ghai R."/>
            <person name="Kavagutti S V."/>
        </authorList>
    </citation>
    <scope>NUCLEOTIDE SEQUENCE</scope>
</reference>
<sequence length="91" mass="10059">MIHTDINTMLDAREQVHGEFFHTALIAQSIKSHLHPHLDPDADPIIPEALDMIASKLARVVSGDALHLDHWDDIAGYATLVANFLRAKADV</sequence>
<gene>
    <name evidence="1" type="ORF">UFOVP68_35</name>
</gene>
<protein>
    <submittedName>
        <fullName evidence="1">Uncharacterized protein</fullName>
    </submittedName>
</protein>
<proteinExistence type="predicted"/>
<evidence type="ECO:0000313" key="1">
    <source>
        <dbReference type="EMBL" id="CAB4126173.1"/>
    </source>
</evidence>
<organism evidence="1">
    <name type="scientific">uncultured Caudovirales phage</name>
    <dbReference type="NCBI Taxonomy" id="2100421"/>
    <lineage>
        <taxon>Viruses</taxon>
        <taxon>Duplodnaviria</taxon>
        <taxon>Heunggongvirae</taxon>
        <taxon>Uroviricota</taxon>
        <taxon>Caudoviricetes</taxon>
        <taxon>Peduoviridae</taxon>
        <taxon>Maltschvirus</taxon>
        <taxon>Maltschvirus maltsch</taxon>
    </lineage>
</organism>
<name>A0A6J5KZ26_9CAUD</name>